<dbReference type="EMBL" id="BAABME010024241">
    <property type="protein sequence ID" value="GAA0169797.1"/>
    <property type="molecule type" value="Genomic_DNA"/>
</dbReference>
<sequence>MHLKVFECLCFYSNTQPHRGKFNPRAFSGAFLGYPPGQKAYKLFYFNIKKVITSRDVVCHEHLFSFNPDFPTSSVIPRQCDTKVQEDCFPTVPTSFVPDAIPDDVPIHPPLNIGHVHPTQTTQIDAQPIQELLLSSSQNVVQSSLRQSTRKRQIPSWLNDYHVNIVAFLDSLPVFSSTHMSFLANLAKVPEPHSFKQAKLSDDWIKAMALEIQALEENRT</sequence>
<gene>
    <name evidence="2" type="ORF">LIER_40831</name>
</gene>
<feature type="domain" description="Retroviral polymerase SH3-like" evidence="1">
    <location>
        <begin position="8"/>
        <end position="69"/>
    </location>
</feature>
<name>A0AAV3R5Z3_LITER</name>
<dbReference type="AlphaFoldDB" id="A0AAV3R5Z3"/>
<dbReference type="InterPro" id="IPR057670">
    <property type="entry name" value="SH3_retrovirus"/>
</dbReference>
<protein>
    <recommendedName>
        <fullName evidence="1">Retroviral polymerase SH3-like domain-containing protein</fullName>
    </recommendedName>
</protein>
<reference evidence="2 3" key="1">
    <citation type="submission" date="2024-01" db="EMBL/GenBank/DDBJ databases">
        <title>The complete chloroplast genome sequence of Lithospermum erythrorhizon: insights into the phylogenetic relationship among Boraginaceae species and the maternal lineages of purple gromwells.</title>
        <authorList>
            <person name="Okada T."/>
            <person name="Watanabe K."/>
        </authorList>
    </citation>
    <scope>NUCLEOTIDE SEQUENCE [LARGE SCALE GENOMIC DNA]</scope>
</reference>
<accession>A0AAV3R5Z3</accession>
<keyword evidence="3" id="KW-1185">Reference proteome</keyword>
<evidence type="ECO:0000313" key="2">
    <source>
        <dbReference type="EMBL" id="GAA0169797.1"/>
    </source>
</evidence>
<evidence type="ECO:0000259" key="1">
    <source>
        <dbReference type="Pfam" id="PF25597"/>
    </source>
</evidence>
<dbReference type="Proteomes" id="UP001454036">
    <property type="component" value="Unassembled WGS sequence"/>
</dbReference>
<comment type="caution">
    <text evidence="2">The sequence shown here is derived from an EMBL/GenBank/DDBJ whole genome shotgun (WGS) entry which is preliminary data.</text>
</comment>
<evidence type="ECO:0000313" key="3">
    <source>
        <dbReference type="Proteomes" id="UP001454036"/>
    </source>
</evidence>
<proteinExistence type="predicted"/>
<organism evidence="2 3">
    <name type="scientific">Lithospermum erythrorhizon</name>
    <name type="common">Purple gromwell</name>
    <name type="synonym">Lithospermum officinale var. erythrorhizon</name>
    <dbReference type="NCBI Taxonomy" id="34254"/>
    <lineage>
        <taxon>Eukaryota</taxon>
        <taxon>Viridiplantae</taxon>
        <taxon>Streptophyta</taxon>
        <taxon>Embryophyta</taxon>
        <taxon>Tracheophyta</taxon>
        <taxon>Spermatophyta</taxon>
        <taxon>Magnoliopsida</taxon>
        <taxon>eudicotyledons</taxon>
        <taxon>Gunneridae</taxon>
        <taxon>Pentapetalae</taxon>
        <taxon>asterids</taxon>
        <taxon>lamiids</taxon>
        <taxon>Boraginales</taxon>
        <taxon>Boraginaceae</taxon>
        <taxon>Boraginoideae</taxon>
        <taxon>Lithospermeae</taxon>
        <taxon>Lithospermum</taxon>
    </lineage>
</organism>
<dbReference type="Pfam" id="PF25597">
    <property type="entry name" value="SH3_retrovirus"/>
    <property type="match status" value="1"/>
</dbReference>